<keyword evidence="4" id="KW-0812">Transmembrane</keyword>
<dbReference type="InterPro" id="IPR036396">
    <property type="entry name" value="Cyt_P450_sf"/>
</dbReference>
<keyword evidence="5" id="KW-0479">Metal-binding</keyword>
<protein>
    <submittedName>
        <fullName evidence="11">Uncharacterized protein</fullName>
    </submittedName>
</protein>
<evidence type="ECO:0000256" key="8">
    <source>
        <dbReference type="ARBA" id="ARBA00023004"/>
    </source>
</evidence>
<dbReference type="GO" id="GO:0020037">
    <property type="term" value="F:heme binding"/>
    <property type="evidence" value="ECO:0007669"/>
    <property type="project" value="InterPro"/>
</dbReference>
<dbReference type="EMBL" id="KI392311">
    <property type="protein sequence ID" value="ERN17805.1"/>
    <property type="molecule type" value="Genomic_DNA"/>
</dbReference>
<evidence type="ECO:0000256" key="4">
    <source>
        <dbReference type="ARBA" id="ARBA00022692"/>
    </source>
</evidence>
<evidence type="ECO:0000256" key="3">
    <source>
        <dbReference type="ARBA" id="ARBA00022617"/>
    </source>
</evidence>
<dbReference type="GO" id="GO:0016020">
    <property type="term" value="C:membrane"/>
    <property type="evidence" value="ECO:0007669"/>
    <property type="project" value="UniProtKB-SubCell"/>
</dbReference>
<dbReference type="PANTHER" id="PTHR24282:SF20">
    <property type="entry name" value="CYTOCHROME P450 CYP749A22-LIKE"/>
    <property type="match status" value="1"/>
</dbReference>
<dbReference type="InterPro" id="IPR001128">
    <property type="entry name" value="Cyt_P450"/>
</dbReference>
<keyword evidence="8" id="KW-0408">Iron</keyword>
<evidence type="ECO:0000256" key="5">
    <source>
        <dbReference type="ARBA" id="ARBA00022723"/>
    </source>
</evidence>
<keyword evidence="3" id="KW-0349">Heme</keyword>
<evidence type="ECO:0000256" key="10">
    <source>
        <dbReference type="ARBA" id="ARBA00023136"/>
    </source>
</evidence>
<dbReference type="InterPro" id="IPR050665">
    <property type="entry name" value="Cytochrome_P450_Monooxygen"/>
</dbReference>
<name>U5D6D4_AMBTC</name>
<evidence type="ECO:0000313" key="12">
    <source>
        <dbReference type="Proteomes" id="UP000017836"/>
    </source>
</evidence>
<evidence type="ECO:0000313" key="11">
    <source>
        <dbReference type="EMBL" id="ERN17805.1"/>
    </source>
</evidence>
<dbReference type="Gene3D" id="1.10.630.10">
    <property type="entry name" value="Cytochrome P450"/>
    <property type="match status" value="1"/>
</dbReference>
<dbReference type="AlphaFoldDB" id="U5D6D4"/>
<dbReference type="SUPFAM" id="SSF48264">
    <property type="entry name" value="Cytochrome P450"/>
    <property type="match status" value="1"/>
</dbReference>
<dbReference type="eggNOG" id="KOG0157">
    <property type="taxonomic scope" value="Eukaryota"/>
</dbReference>
<dbReference type="HOGENOM" id="CLU_1857960_0_0_1"/>
<dbReference type="Proteomes" id="UP000017836">
    <property type="component" value="Unassembled WGS sequence"/>
</dbReference>
<keyword evidence="7" id="KW-0560">Oxidoreductase</keyword>
<dbReference type="GO" id="GO:0016705">
    <property type="term" value="F:oxidoreductase activity, acting on paired donors, with incorporation or reduction of molecular oxygen"/>
    <property type="evidence" value="ECO:0007669"/>
    <property type="project" value="InterPro"/>
</dbReference>
<sequence>MTRLMGKQGIRGPPYKFLYVNNEEVLQMAMESAMKAMDFTHDILPRVQPHVYAGTKIYGNTFLSWMGTKPQLFIRDPEFMREVLNNQNGDYQKPDILSISKRLFGDGLVTTNDEKKRVHLRKVANKAFNAESLKVNGVICFGIAS</sequence>
<evidence type="ECO:0000256" key="9">
    <source>
        <dbReference type="ARBA" id="ARBA00023033"/>
    </source>
</evidence>
<dbReference type="OMA" id="MFIRIRI"/>
<gene>
    <name evidence="11" type="ORF">AMTR_s00047p00168740</name>
</gene>
<organism evidence="11 12">
    <name type="scientific">Amborella trichopoda</name>
    <dbReference type="NCBI Taxonomy" id="13333"/>
    <lineage>
        <taxon>Eukaryota</taxon>
        <taxon>Viridiplantae</taxon>
        <taxon>Streptophyta</taxon>
        <taxon>Embryophyta</taxon>
        <taxon>Tracheophyta</taxon>
        <taxon>Spermatophyta</taxon>
        <taxon>Magnoliopsida</taxon>
        <taxon>Amborellales</taxon>
        <taxon>Amborellaceae</taxon>
        <taxon>Amborella</taxon>
    </lineage>
</organism>
<keyword evidence="12" id="KW-1185">Reference proteome</keyword>
<dbReference type="GO" id="GO:0005506">
    <property type="term" value="F:iron ion binding"/>
    <property type="evidence" value="ECO:0007669"/>
    <property type="project" value="InterPro"/>
</dbReference>
<evidence type="ECO:0000256" key="7">
    <source>
        <dbReference type="ARBA" id="ARBA00023002"/>
    </source>
</evidence>
<evidence type="ECO:0000256" key="2">
    <source>
        <dbReference type="ARBA" id="ARBA00010617"/>
    </source>
</evidence>
<evidence type="ECO:0000256" key="1">
    <source>
        <dbReference type="ARBA" id="ARBA00004370"/>
    </source>
</evidence>
<reference evidence="12" key="1">
    <citation type="journal article" date="2013" name="Science">
        <title>The Amborella genome and the evolution of flowering plants.</title>
        <authorList>
            <consortium name="Amborella Genome Project"/>
        </authorList>
    </citation>
    <scope>NUCLEOTIDE SEQUENCE [LARGE SCALE GENOMIC DNA]</scope>
</reference>
<dbReference type="Gramene" id="ERN17805">
    <property type="protein sequence ID" value="ERN17805"/>
    <property type="gene ID" value="AMTR_s00047p00168740"/>
</dbReference>
<keyword evidence="6" id="KW-1133">Transmembrane helix</keyword>
<evidence type="ECO:0000256" key="6">
    <source>
        <dbReference type="ARBA" id="ARBA00022989"/>
    </source>
</evidence>
<comment type="subcellular location">
    <subcellularLocation>
        <location evidence="1">Membrane</location>
    </subcellularLocation>
</comment>
<dbReference type="GO" id="GO:0004497">
    <property type="term" value="F:monooxygenase activity"/>
    <property type="evidence" value="ECO:0007669"/>
    <property type="project" value="UniProtKB-KW"/>
</dbReference>
<proteinExistence type="inferred from homology"/>
<comment type="similarity">
    <text evidence="2">Belongs to the cytochrome P450 family.</text>
</comment>
<dbReference type="PANTHER" id="PTHR24282">
    <property type="entry name" value="CYTOCHROME P450 FAMILY MEMBER"/>
    <property type="match status" value="1"/>
</dbReference>
<accession>U5D6D4</accession>
<dbReference type="Pfam" id="PF00067">
    <property type="entry name" value="p450"/>
    <property type="match status" value="1"/>
</dbReference>
<keyword evidence="9" id="KW-0503">Monooxygenase</keyword>
<keyword evidence="10" id="KW-0472">Membrane</keyword>